<evidence type="ECO:0000256" key="2">
    <source>
        <dbReference type="ARBA" id="ARBA00023136"/>
    </source>
</evidence>
<organism evidence="6 7">
    <name type="scientific">Hymenobacter nivis</name>
    <dbReference type="NCBI Taxonomy" id="1850093"/>
    <lineage>
        <taxon>Bacteria</taxon>
        <taxon>Pseudomonadati</taxon>
        <taxon>Bacteroidota</taxon>
        <taxon>Cytophagia</taxon>
        <taxon>Cytophagales</taxon>
        <taxon>Hymenobacteraceae</taxon>
        <taxon>Hymenobacter</taxon>
    </lineage>
</organism>
<accession>A0A2Z3GNJ4</accession>
<dbReference type="Gene3D" id="2.40.170.20">
    <property type="entry name" value="TonB-dependent receptor, beta-barrel domain"/>
    <property type="match status" value="1"/>
</dbReference>
<sequence>MGPVLGPHHRVQPLPEWIEGPRKQRVAGQPLSGANVFLKSTFDGASTDSLGRFRFSTGHAAGALPLVVRLIGFEPLELTVVLGRGPLRRGWSLNTGLALTHDDNDVRPGALAVRDVEQPAVARLVLTNDSASTWFNLKIGAEGLAQRYRQTYRPAAAAPGTPGAPSVLCTGFDEQRVAGFAESELVLNHRLAGRAGARAEYSALLRQWNAAPRLVLAYRLGPHGQLTAAAGYFYQTPANDLLSFTHNLGFERAQHVQLSYARSAAGRTLRGEVYQKSYAQLVTYDPANFYAAGAYRNGGQGYARGFDLFWRDRRSGPPPRLLGELRLPRHRALVPRRPRAHLRRPLRPRRGGQVLGAEAAHAVRGYRRLQQPPRLLRPQPTRLQPGPHPQLPGPEPERQLPHPPAGPVHHRERGRQQRAGSRQHLRLPLRRRPRR</sequence>
<dbReference type="Pfam" id="PF00593">
    <property type="entry name" value="TonB_dep_Rec_b-barrel"/>
    <property type="match status" value="1"/>
</dbReference>
<dbReference type="GO" id="GO:0009279">
    <property type="term" value="C:cell outer membrane"/>
    <property type="evidence" value="ECO:0007669"/>
    <property type="project" value="UniProtKB-SubCell"/>
</dbReference>
<feature type="compositionally biased region" description="Low complexity" evidence="4">
    <location>
        <begin position="368"/>
        <end position="385"/>
    </location>
</feature>
<evidence type="ECO:0000256" key="4">
    <source>
        <dbReference type="SAM" id="MobiDB-lite"/>
    </source>
</evidence>
<keyword evidence="3" id="KW-0998">Cell outer membrane</keyword>
<proteinExistence type="predicted"/>
<dbReference type="InterPro" id="IPR036942">
    <property type="entry name" value="Beta-barrel_TonB_sf"/>
</dbReference>
<name>A0A2Z3GNJ4_9BACT</name>
<feature type="compositionally biased region" description="Basic residues" evidence="4">
    <location>
        <begin position="336"/>
        <end position="350"/>
    </location>
</feature>
<feature type="domain" description="TonB-dependent receptor-like beta-barrel" evidence="5">
    <location>
        <begin position="91"/>
        <end position="308"/>
    </location>
</feature>
<dbReference type="OrthoDB" id="1075473at2"/>
<evidence type="ECO:0000256" key="1">
    <source>
        <dbReference type="ARBA" id="ARBA00004442"/>
    </source>
</evidence>
<evidence type="ECO:0000313" key="6">
    <source>
        <dbReference type="EMBL" id="AWM35363.1"/>
    </source>
</evidence>
<dbReference type="Pfam" id="PF13715">
    <property type="entry name" value="CarbopepD_reg_2"/>
    <property type="match status" value="1"/>
</dbReference>
<evidence type="ECO:0000259" key="5">
    <source>
        <dbReference type="Pfam" id="PF00593"/>
    </source>
</evidence>
<protein>
    <recommendedName>
        <fullName evidence="5">TonB-dependent receptor-like beta-barrel domain-containing protein</fullName>
    </recommendedName>
</protein>
<feature type="compositionally biased region" description="Basic residues" evidence="4">
    <location>
        <begin position="421"/>
        <end position="435"/>
    </location>
</feature>
<keyword evidence="2" id="KW-0472">Membrane</keyword>
<reference evidence="7" key="1">
    <citation type="submission" date="2018-04" db="EMBL/GenBank/DDBJ databases">
        <title>Complete genome of Antarctic heterotrophic bacterium Hymenobacter nivis.</title>
        <authorList>
            <person name="Terashima M."/>
        </authorList>
    </citation>
    <scope>NUCLEOTIDE SEQUENCE [LARGE SCALE GENOMIC DNA]</scope>
    <source>
        <strain evidence="7">NBRC 111535</strain>
    </source>
</reference>
<dbReference type="KEGG" id="hnv:DDQ68_08940"/>
<dbReference type="InterPro" id="IPR000531">
    <property type="entry name" value="Beta-barrel_TonB"/>
</dbReference>
<gene>
    <name evidence="6" type="ORF">DDQ68_08940</name>
</gene>
<keyword evidence="7" id="KW-1185">Reference proteome</keyword>
<dbReference type="SUPFAM" id="SSF49464">
    <property type="entry name" value="Carboxypeptidase regulatory domain-like"/>
    <property type="match status" value="1"/>
</dbReference>
<dbReference type="AlphaFoldDB" id="A0A2Z3GNJ4"/>
<dbReference type="Proteomes" id="UP000245999">
    <property type="component" value="Chromosome"/>
</dbReference>
<dbReference type="SUPFAM" id="SSF56935">
    <property type="entry name" value="Porins"/>
    <property type="match status" value="1"/>
</dbReference>
<evidence type="ECO:0000256" key="3">
    <source>
        <dbReference type="ARBA" id="ARBA00023237"/>
    </source>
</evidence>
<dbReference type="EMBL" id="CP029145">
    <property type="protein sequence ID" value="AWM35363.1"/>
    <property type="molecule type" value="Genomic_DNA"/>
</dbReference>
<feature type="region of interest" description="Disordered" evidence="4">
    <location>
        <begin position="336"/>
        <end position="435"/>
    </location>
</feature>
<dbReference type="InterPro" id="IPR008969">
    <property type="entry name" value="CarboxyPept-like_regulatory"/>
</dbReference>
<evidence type="ECO:0000313" key="7">
    <source>
        <dbReference type="Proteomes" id="UP000245999"/>
    </source>
</evidence>
<comment type="subcellular location">
    <subcellularLocation>
        <location evidence="1">Cell outer membrane</location>
    </subcellularLocation>
</comment>